<keyword evidence="6" id="KW-0067">ATP-binding</keyword>
<comment type="catalytic activity">
    <reaction evidence="5 6">
        <text>NAD(+) + ATP = ADP + NADP(+) + H(+)</text>
        <dbReference type="Rhea" id="RHEA:18629"/>
        <dbReference type="ChEBI" id="CHEBI:15378"/>
        <dbReference type="ChEBI" id="CHEBI:30616"/>
        <dbReference type="ChEBI" id="CHEBI:57540"/>
        <dbReference type="ChEBI" id="CHEBI:58349"/>
        <dbReference type="ChEBI" id="CHEBI:456216"/>
        <dbReference type="EC" id="2.7.1.23"/>
    </reaction>
</comment>
<comment type="subcellular location">
    <subcellularLocation>
        <location evidence="6">Cytoplasm</location>
    </subcellularLocation>
</comment>
<keyword evidence="1 6" id="KW-0808">Transferase</keyword>
<dbReference type="InterPro" id="IPR002504">
    <property type="entry name" value="NADK"/>
</dbReference>
<protein>
    <recommendedName>
        <fullName evidence="6">NAD kinase</fullName>
        <ecNumber evidence="6">2.7.1.23</ecNumber>
    </recommendedName>
    <alternativeName>
        <fullName evidence="6">ATP-dependent NAD kinase</fullName>
    </alternativeName>
</protein>
<keyword evidence="4 6" id="KW-0520">NAD</keyword>
<dbReference type="InterPro" id="IPR017438">
    <property type="entry name" value="ATP-NAD_kinase_N"/>
</dbReference>
<keyword evidence="3 6" id="KW-0521">NADP</keyword>
<feature type="active site" description="Proton acceptor" evidence="6">
    <location>
        <position position="73"/>
    </location>
</feature>
<comment type="function">
    <text evidence="6">Involved in the regulation of the intracellular balance of NAD and NADP, and is a key enzyme in the biosynthesis of NADP. Catalyzes specifically the phosphorylation on 2'-hydroxyl of the adenosine moiety of NAD to yield NADP.</text>
</comment>
<comment type="caution">
    <text evidence="7">The sequence shown here is derived from an EMBL/GenBank/DDBJ whole genome shotgun (WGS) entry which is preliminary data.</text>
</comment>
<dbReference type="InterPro" id="IPR017437">
    <property type="entry name" value="ATP-NAD_kinase_PpnK-typ_C"/>
</dbReference>
<comment type="cofactor">
    <cofactor evidence="6">
        <name>a divalent metal cation</name>
        <dbReference type="ChEBI" id="CHEBI:60240"/>
    </cofactor>
</comment>
<gene>
    <name evidence="7" type="primary">ppnK</name>
    <name evidence="6" type="synonym">nadK</name>
    <name evidence="7" type="ORF">CR62_07345</name>
</gene>
<keyword evidence="6" id="KW-0547">Nucleotide-binding</keyword>
<proteinExistence type="inferred from homology"/>
<feature type="binding site" evidence="6">
    <location>
        <position position="175"/>
    </location>
    <ligand>
        <name>NAD(+)</name>
        <dbReference type="ChEBI" id="CHEBI:57540"/>
    </ligand>
</feature>
<evidence type="ECO:0000313" key="8">
    <source>
        <dbReference type="Proteomes" id="UP000028721"/>
    </source>
</evidence>
<evidence type="ECO:0000256" key="3">
    <source>
        <dbReference type="ARBA" id="ARBA00022857"/>
    </source>
</evidence>
<reference evidence="7 8" key="1">
    <citation type="submission" date="2014-03" db="EMBL/GenBank/DDBJ databases">
        <title>Draft genome sequence of the Serratia grimesii strain a2.</title>
        <authorList>
            <person name="Toymentseva A."/>
            <person name="Kazakov S."/>
            <person name="Giliazeva A."/>
            <person name="Ismagilova R."/>
            <person name="Shah R."/>
            <person name="Sharipova M."/>
            <person name="Khaitlina S."/>
            <person name="Mardanova A."/>
        </authorList>
    </citation>
    <scope>NUCLEOTIDE SEQUENCE [LARGE SCALE GENOMIC DNA]</scope>
    <source>
        <strain evidence="7 8">A2</strain>
    </source>
</reference>
<feature type="binding site" evidence="6">
    <location>
        <position position="158"/>
    </location>
    <ligand>
        <name>NAD(+)</name>
        <dbReference type="ChEBI" id="CHEBI:57540"/>
    </ligand>
</feature>
<evidence type="ECO:0000256" key="4">
    <source>
        <dbReference type="ARBA" id="ARBA00023027"/>
    </source>
</evidence>
<feature type="binding site" evidence="6">
    <location>
        <position position="177"/>
    </location>
    <ligand>
        <name>NAD(+)</name>
        <dbReference type="ChEBI" id="CHEBI:57540"/>
    </ligand>
</feature>
<dbReference type="Gene3D" id="2.60.200.30">
    <property type="entry name" value="Probable inorganic polyphosphate/atp-NAD kinase, domain 2"/>
    <property type="match status" value="1"/>
</dbReference>
<evidence type="ECO:0000256" key="2">
    <source>
        <dbReference type="ARBA" id="ARBA00022777"/>
    </source>
</evidence>
<dbReference type="Pfam" id="PF20143">
    <property type="entry name" value="NAD_kinase_C"/>
    <property type="match status" value="1"/>
</dbReference>
<keyword evidence="2 6" id="KW-0418">Kinase</keyword>
<dbReference type="EC" id="2.7.1.23" evidence="6"/>
<dbReference type="NCBIfam" id="NF002893">
    <property type="entry name" value="PRK03378.1"/>
    <property type="match status" value="1"/>
</dbReference>
<feature type="binding site" evidence="6">
    <location>
        <begin position="147"/>
        <end position="148"/>
    </location>
    <ligand>
        <name>NAD(+)</name>
        <dbReference type="ChEBI" id="CHEBI:57540"/>
    </ligand>
</feature>
<dbReference type="HAMAP" id="MF_00361">
    <property type="entry name" value="NAD_kinase"/>
    <property type="match status" value="1"/>
</dbReference>
<dbReference type="InterPro" id="IPR016064">
    <property type="entry name" value="NAD/diacylglycerol_kinase_sf"/>
</dbReference>
<evidence type="ECO:0000256" key="6">
    <source>
        <dbReference type="HAMAP-Rule" id="MF_00361"/>
    </source>
</evidence>
<dbReference type="Gene3D" id="3.40.50.10330">
    <property type="entry name" value="Probable inorganic polyphosphate/atp-NAD kinase, domain 1"/>
    <property type="match status" value="1"/>
</dbReference>
<keyword evidence="6" id="KW-0963">Cytoplasm</keyword>
<keyword evidence="8" id="KW-1185">Reference proteome</keyword>
<evidence type="ECO:0000313" key="7">
    <source>
        <dbReference type="EMBL" id="KFB87964.1"/>
    </source>
</evidence>
<comment type="similarity">
    <text evidence="6">Belongs to the NAD kinase family.</text>
</comment>
<dbReference type="PANTHER" id="PTHR20275">
    <property type="entry name" value="NAD KINASE"/>
    <property type="match status" value="1"/>
</dbReference>
<comment type="caution">
    <text evidence="6">Lacks conserved residue(s) required for the propagation of feature annotation.</text>
</comment>
<dbReference type="PANTHER" id="PTHR20275:SF0">
    <property type="entry name" value="NAD KINASE"/>
    <property type="match status" value="1"/>
</dbReference>
<dbReference type="Pfam" id="PF01513">
    <property type="entry name" value="NAD_kinase"/>
    <property type="match status" value="1"/>
</dbReference>
<dbReference type="Proteomes" id="UP000028721">
    <property type="component" value="Unassembled WGS sequence"/>
</dbReference>
<feature type="binding site" evidence="6">
    <location>
        <position position="247"/>
    </location>
    <ligand>
        <name>NAD(+)</name>
        <dbReference type="ChEBI" id="CHEBI:57540"/>
    </ligand>
</feature>
<organism evidence="7 8">
    <name type="scientific">Serratia grimesii</name>
    <dbReference type="NCBI Taxonomy" id="82995"/>
    <lineage>
        <taxon>Bacteria</taxon>
        <taxon>Pseudomonadati</taxon>
        <taxon>Pseudomonadota</taxon>
        <taxon>Gammaproteobacteria</taxon>
        <taxon>Enterobacterales</taxon>
        <taxon>Yersiniaceae</taxon>
        <taxon>Serratia</taxon>
    </lineage>
</organism>
<dbReference type="SUPFAM" id="SSF111331">
    <property type="entry name" value="NAD kinase/diacylglycerol kinase-like"/>
    <property type="match status" value="1"/>
</dbReference>
<dbReference type="EMBL" id="JGVP01000019">
    <property type="protein sequence ID" value="KFB87964.1"/>
    <property type="molecule type" value="Genomic_DNA"/>
</dbReference>
<evidence type="ECO:0000256" key="1">
    <source>
        <dbReference type="ARBA" id="ARBA00022679"/>
    </source>
</evidence>
<evidence type="ECO:0000256" key="5">
    <source>
        <dbReference type="ARBA" id="ARBA00047925"/>
    </source>
</evidence>
<dbReference type="GO" id="GO:0003951">
    <property type="term" value="F:NAD+ kinase activity"/>
    <property type="evidence" value="ECO:0007669"/>
    <property type="project" value="UniProtKB-EC"/>
</dbReference>
<accession>A0ABR4U7E8</accession>
<name>A0ABR4U7E8_9GAMM</name>
<feature type="binding site" evidence="6">
    <location>
        <begin position="188"/>
        <end position="193"/>
    </location>
    <ligand>
        <name>NAD(+)</name>
        <dbReference type="ChEBI" id="CHEBI:57540"/>
    </ligand>
</feature>
<dbReference type="NCBIfam" id="NF002306">
    <property type="entry name" value="PRK01231.1"/>
    <property type="match status" value="1"/>
</dbReference>
<sequence length="335" mass="36970">MNKKFACIGIVGHPRHPSALATHEMLFHWLVARGYSVMVERQIAQDLGLKDAVTGSLAEIGQKADLAVVVGGDGNMLGAARVLARYDIKVIGVNRGNLGFLTDLDPDNALQQLADVLEGEYIDEQRFLLETIVHKENQQCRISTAINEVVLHPGKVAHMIEFEVYIDDRFAFSQRSDGLIIATPTGSTAYSLSAGGPILTPSLEAIALVPMFPHTLSARPLVINGNSTIRLKFSQIGSDLEISCDSQIALPIQEGEEVLIRRSDFHLNLIHPKDYSYFNTLSTKLGWSKNYSKNCASPFTVYKTSLYCMKLQLCVYTQEGSHAGAINHQQFCYRS</sequence>
<feature type="binding site" evidence="6">
    <location>
        <begin position="73"/>
        <end position="74"/>
    </location>
    <ligand>
        <name>NAD(+)</name>
        <dbReference type="ChEBI" id="CHEBI:57540"/>
    </ligand>
</feature>